<dbReference type="PANTHER" id="PTHR38790">
    <property type="entry name" value="2EXR DOMAIN-CONTAINING PROTEIN-RELATED"/>
    <property type="match status" value="1"/>
</dbReference>
<dbReference type="InterPro" id="IPR056632">
    <property type="entry name" value="DUF7730"/>
</dbReference>
<protein>
    <recommendedName>
        <fullName evidence="2">DUF7730 domain-containing protein</fullName>
    </recommendedName>
</protein>
<dbReference type="AlphaFoldDB" id="A0AAJ0GAT9"/>
<evidence type="ECO:0000313" key="4">
    <source>
        <dbReference type="Proteomes" id="UP001271007"/>
    </source>
</evidence>
<dbReference type="Pfam" id="PF24864">
    <property type="entry name" value="DUF7730"/>
    <property type="match status" value="1"/>
</dbReference>
<feature type="compositionally biased region" description="Basic and acidic residues" evidence="1">
    <location>
        <begin position="470"/>
        <end position="479"/>
    </location>
</feature>
<keyword evidence="4" id="KW-1185">Reference proteome</keyword>
<proteinExistence type="predicted"/>
<dbReference type="Proteomes" id="UP001271007">
    <property type="component" value="Unassembled WGS sequence"/>
</dbReference>
<organism evidence="3 4">
    <name type="scientific">Extremus antarcticus</name>
    <dbReference type="NCBI Taxonomy" id="702011"/>
    <lineage>
        <taxon>Eukaryota</taxon>
        <taxon>Fungi</taxon>
        <taxon>Dikarya</taxon>
        <taxon>Ascomycota</taxon>
        <taxon>Pezizomycotina</taxon>
        <taxon>Dothideomycetes</taxon>
        <taxon>Dothideomycetidae</taxon>
        <taxon>Mycosphaerellales</taxon>
        <taxon>Extremaceae</taxon>
        <taxon>Extremus</taxon>
    </lineage>
</organism>
<evidence type="ECO:0000259" key="2">
    <source>
        <dbReference type="Pfam" id="PF24864"/>
    </source>
</evidence>
<feature type="region of interest" description="Disordered" evidence="1">
    <location>
        <begin position="434"/>
        <end position="487"/>
    </location>
</feature>
<dbReference type="EMBL" id="JAWDJX010000027">
    <property type="protein sequence ID" value="KAK3051146.1"/>
    <property type="molecule type" value="Genomic_DNA"/>
</dbReference>
<feature type="domain" description="DUF7730" evidence="2">
    <location>
        <begin position="33"/>
        <end position="170"/>
    </location>
</feature>
<comment type="caution">
    <text evidence="3">The sequence shown here is derived from an EMBL/GenBank/DDBJ whole genome shotgun (WGS) entry which is preliminary data.</text>
</comment>
<gene>
    <name evidence="3" type="ORF">LTR09_007542</name>
</gene>
<name>A0AAJ0GAT9_9PEZI</name>
<sequence length="487" mass="56719">MAASEQASSQSQSGAGLEALPKCRTLRIRHRGLFKLPIELRTRIYEYTLIQQPLWYRRHHRDCPVRVWCKESEKPVFASTGWVARTKQHGWPQIRCDENCDCLNREKLKACRKLCKGRPGLPLLRTCRQIYEEASPVFWKNMFCFSSCMQFIKLLERQPQSTFDKIQRISVLEMDDWEELDMFTIFAVRMARDKADELLARLNNLVELELPPKWLRLAGLEDLLSLNGLRHVRGVVYHPVLLGPGWEHLAEFRVRVAKDIIPGPCRELWWRKHFFGGPQLGEDSCAGCWRGSTEEAAWKQAMASRYREETPNAIIDVVSPRLRQIYRWKPIPAYDGRDPQPIVPKLARSLGLDIAIIGLSVLGAEERRPLRSRLKHEMWRENGLVLPKTKKVRPQEFITTKIDEIEVASPAQSRHGRLVRTKNLKKSGEVEREEEELVRTRQQKIAERENNETVRAKKGPKRARRSVKRSMKEIEASRKDGRKRVSL</sequence>
<feature type="compositionally biased region" description="Basic and acidic residues" evidence="1">
    <location>
        <begin position="444"/>
        <end position="455"/>
    </location>
</feature>
<evidence type="ECO:0000256" key="1">
    <source>
        <dbReference type="SAM" id="MobiDB-lite"/>
    </source>
</evidence>
<evidence type="ECO:0000313" key="3">
    <source>
        <dbReference type="EMBL" id="KAK3051146.1"/>
    </source>
</evidence>
<accession>A0AAJ0GAT9</accession>
<feature type="compositionally biased region" description="Basic residues" evidence="1">
    <location>
        <begin position="456"/>
        <end position="469"/>
    </location>
</feature>
<reference evidence="3" key="1">
    <citation type="submission" date="2023-04" db="EMBL/GenBank/DDBJ databases">
        <title>Black Yeasts Isolated from many extreme environments.</title>
        <authorList>
            <person name="Coleine C."/>
            <person name="Stajich J.E."/>
            <person name="Selbmann L."/>
        </authorList>
    </citation>
    <scope>NUCLEOTIDE SEQUENCE</scope>
    <source>
        <strain evidence="3">CCFEE 5312</strain>
    </source>
</reference>